<evidence type="ECO:0000259" key="6">
    <source>
        <dbReference type="PROSITE" id="PS50893"/>
    </source>
</evidence>
<comment type="similarity">
    <text evidence="1">Belongs to the ABC transporter superfamily.</text>
</comment>
<sequence>MTTPIARIDGLSKSFMVRKSLLSRERIQALDDVSLPLLRGRILALVGESGSGKSTLARLLMKLDTPSGGAIRMDRDGQEVDIATITPVDYYRRVQMVFQDPYASINPRKRVWQIITAALANLGHYDRDTLRKIALRQMEQVGLGAQYLDVFPNALSGGQRQRVCIARALAAEPEILVLDEPLSALDVSIQAQILNLLLELQQRLGLTYLFISHDLAVVRHIADEVAVLYAGRLVEYGSVASVIDTPGHPYTQALVASALGSRQCGQRQVIKGELTMGGGSGLGCGFLPRCPQAAEQCRQQRPAMQRAPQRHVACFQVQLSQEHERIEA</sequence>
<dbReference type="InterPro" id="IPR003593">
    <property type="entry name" value="AAA+_ATPase"/>
</dbReference>
<dbReference type="InterPro" id="IPR003439">
    <property type="entry name" value="ABC_transporter-like_ATP-bd"/>
</dbReference>
<dbReference type="InterPro" id="IPR027417">
    <property type="entry name" value="P-loop_NTPase"/>
</dbReference>
<reference evidence="8" key="1">
    <citation type="journal article" date="2019" name="Int. J. Syst. Evol. Microbiol.">
        <title>The Global Catalogue of Microorganisms (GCM) 10K type strain sequencing project: providing services to taxonomists for standard genome sequencing and annotation.</title>
        <authorList>
            <consortium name="The Broad Institute Genomics Platform"/>
            <consortium name="The Broad Institute Genome Sequencing Center for Infectious Disease"/>
            <person name="Wu L."/>
            <person name="Ma J."/>
        </authorList>
    </citation>
    <scope>NUCLEOTIDE SEQUENCE [LARGE SCALE GENOMIC DNA]</scope>
    <source>
        <strain evidence="8">LMG 29894</strain>
    </source>
</reference>
<dbReference type="PROSITE" id="PS00211">
    <property type="entry name" value="ABC_TRANSPORTER_1"/>
    <property type="match status" value="1"/>
</dbReference>
<evidence type="ECO:0000256" key="5">
    <source>
        <dbReference type="ARBA" id="ARBA00022840"/>
    </source>
</evidence>
<accession>A0ABV8MTM2</accession>
<comment type="caution">
    <text evidence="7">The sequence shown here is derived from an EMBL/GenBank/DDBJ whole genome shotgun (WGS) entry which is preliminary data.</text>
</comment>
<dbReference type="PANTHER" id="PTHR43776">
    <property type="entry name" value="TRANSPORT ATP-BINDING PROTEIN"/>
    <property type="match status" value="1"/>
</dbReference>
<dbReference type="InterPro" id="IPR050319">
    <property type="entry name" value="ABC_transp_ATP-bind"/>
</dbReference>
<dbReference type="Pfam" id="PF00005">
    <property type="entry name" value="ABC_tran"/>
    <property type="match status" value="1"/>
</dbReference>
<dbReference type="EMBL" id="JBHSBU010000001">
    <property type="protein sequence ID" value="MFC4160295.1"/>
    <property type="molecule type" value="Genomic_DNA"/>
</dbReference>
<evidence type="ECO:0000256" key="4">
    <source>
        <dbReference type="ARBA" id="ARBA00022741"/>
    </source>
</evidence>
<evidence type="ECO:0000313" key="7">
    <source>
        <dbReference type="EMBL" id="MFC4160295.1"/>
    </source>
</evidence>
<evidence type="ECO:0000256" key="2">
    <source>
        <dbReference type="ARBA" id="ARBA00022448"/>
    </source>
</evidence>
<gene>
    <name evidence="7" type="ORF">ACFOW7_13195</name>
</gene>
<name>A0ABV8MTM2_9NEIS</name>
<keyword evidence="5 7" id="KW-0067">ATP-binding</keyword>
<keyword evidence="3" id="KW-0472">Membrane</keyword>
<dbReference type="InterPro" id="IPR013563">
    <property type="entry name" value="Oligopep_ABC_C"/>
</dbReference>
<protein>
    <submittedName>
        <fullName evidence="7">Oligopeptide/dipeptide ABC transporter ATP-binding protein</fullName>
    </submittedName>
</protein>
<keyword evidence="8" id="KW-1185">Reference proteome</keyword>
<dbReference type="CDD" id="cd03257">
    <property type="entry name" value="ABC_NikE_OppD_transporters"/>
    <property type="match status" value="1"/>
</dbReference>
<organism evidence="7 8">
    <name type="scientific">Chitinimonas lacunae</name>
    <dbReference type="NCBI Taxonomy" id="1963018"/>
    <lineage>
        <taxon>Bacteria</taxon>
        <taxon>Pseudomonadati</taxon>
        <taxon>Pseudomonadota</taxon>
        <taxon>Betaproteobacteria</taxon>
        <taxon>Neisseriales</taxon>
        <taxon>Chitinibacteraceae</taxon>
        <taxon>Chitinimonas</taxon>
    </lineage>
</organism>
<evidence type="ECO:0000313" key="8">
    <source>
        <dbReference type="Proteomes" id="UP001595791"/>
    </source>
</evidence>
<dbReference type="SUPFAM" id="SSF52540">
    <property type="entry name" value="P-loop containing nucleoside triphosphate hydrolases"/>
    <property type="match status" value="1"/>
</dbReference>
<evidence type="ECO:0000256" key="1">
    <source>
        <dbReference type="ARBA" id="ARBA00005417"/>
    </source>
</evidence>
<dbReference type="InterPro" id="IPR017871">
    <property type="entry name" value="ABC_transporter-like_CS"/>
</dbReference>
<dbReference type="GO" id="GO:0005524">
    <property type="term" value="F:ATP binding"/>
    <property type="evidence" value="ECO:0007669"/>
    <property type="project" value="UniProtKB-KW"/>
</dbReference>
<dbReference type="Proteomes" id="UP001595791">
    <property type="component" value="Unassembled WGS sequence"/>
</dbReference>
<proteinExistence type="inferred from homology"/>
<keyword evidence="3" id="KW-1003">Cell membrane</keyword>
<dbReference type="NCBIfam" id="TIGR01727">
    <property type="entry name" value="oligo_HPY"/>
    <property type="match status" value="1"/>
</dbReference>
<keyword evidence="2" id="KW-0813">Transport</keyword>
<keyword evidence="4" id="KW-0547">Nucleotide-binding</keyword>
<dbReference type="Gene3D" id="3.40.50.300">
    <property type="entry name" value="P-loop containing nucleotide triphosphate hydrolases"/>
    <property type="match status" value="1"/>
</dbReference>
<dbReference type="PROSITE" id="PS50893">
    <property type="entry name" value="ABC_TRANSPORTER_2"/>
    <property type="match status" value="1"/>
</dbReference>
<dbReference type="RefSeq" id="WP_378164974.1">
    <property type="nucleotide sequence ID" value="NZ_JBHSBU010000001.1"/>
</dbReference>
<dbReference type="Pfam" id="PF08352">
    <property type="entry name" value="oligo_HPY"/>
    <property type="match status" value="1"/>
</dbReference>
<feature type="domain" description="ABC transporter" evidence="6">
    <location>
        <begin position="6"/>
        <end position="255"/>
    </location>
</feature>
<dbReference type="SMART" id="SM00382">
    <property type="entry name" value="AAA"/>
    <property type="match status" value="1"/>
</dbReference>
<evidence type="ECO:0000256" key="3">
    <source>
        <dbReference type="ARBA" id="ARBA00022475"/>
    </source>
</evidence>
<dbReference type="PANTHER" id="PTHR43776:SF7">
    <property type="entry name" value="D,D-DIPEPTIDE TRANSPORT ATP-BINDING PROTEIN DDPF-RELATED"/>
    <property type="match status" value="1"/>
</dbReference>